<evidence type="ECO:0000256" key="3">
    <source>
        <dbReference type="ARBA" id="ARBA00022692"/>
    </source>
</evidence>
<evidence type="ECO:0000256" key="6">
    <source>
        <dbReference type="ARBA" id="ARBA00023136"/>
    </source>
</evidence>
<dbReference type="AlphaFoldDB" id="A0A2G8LMX5"/>
<evidence type="ECO:0000256" key="10">
    <source>
        <dbReference type="SAM" id="SignalP"/>
    </source>
</evidence>
<feature type="compositionally biased region" description="Acidic residues" evidence="8">
    <location>
        <begin position="104"/>
        <end position="114"/>
    </location>
</feature>
<feature type="region of interest" description="Disordered" evidence="8">
    <location>
        <begin position="100"/>
        <end position="120"/>
    </location>
</feature>
<reference evidence="11 12" key="1">
    <citation type="journal article" date="2017" name="PLoS Biol.">
        <title>The sea cucumber genome provides insights into morphological evolution and visceral regeneration.</title>
        <authorList>
            <person name="Zhang X."/>
            <person name="Sun L."/>
            <person name="Yuan J."/>
            <person name="Sun Y."/>
            <person name="Gao Y."/>
            <person name="Zhang L."/>
            <person name="Li S."/>
            <person name="Dai H."/>
            <person name="Hamel J.F."/>
            <person name="Liu C."/>
            <person name="Yu Y."/>
            <person name="Liu S."/>
            <person name="Lin W."/>
            <person name="Guo K."/>
            <person name="Jin S."/>
            <person name="Xu P."/>
            <person name="Storey K.B."/>
            <person name="Huan P."/>
            <person name="Zhang T."/>
            <person name="Zhou Y."/>
            <person name="Zhang J."/>
            <person name="Lin C."/>
            <person name="Li X."/>
            <person name="Xing L."/>
            <person name="Huo D."/>
            <person name="Sun M."/>
            <person name="Wang L."/>
            <person name="Mercier A."/>
            <person name="Li F."/>
            <person name="Yang H."/>
            <person name="Xiang J."/>
        </authorList>
    </citation>
    <scope>NUCLEOTIDE SEQUENCE [LARGE SCALE GENOMIC DNA]</scope>
    <source>
        <strain evidence="11">Shaxun</strain>
        <tissue evidence="11">Muscle</tissue>
    </source>
</reference>
<dbReference type="Proteomes" id="UP000230750">
    <property type="component" value="Unassembled WGS sequence"/>
</dbReference>
<keyword evidence="7" id="KW-0325">Glycoprotein</keyword>
<evidence type="ECO:0000256" key="1">
    <source>
        <dbReference type="ARBA" id="ARBA00004479"/>
    </source>
</evidence>
<sequence length="120" mass="13354">MSKVTSLLVSTALLNIFYLVYGGDDEVTHQPVSEESAKSNDDSYTGDYISSKNMYRILIVLGSVTVITLVFFILKAMSGRKNKKTKKYGVLATSGTDVELRPLDDDDEEDEDVTVFDTNR</sequence>
<feature type="chain" id="PRO_5013708224" evidence="10">
    <location>
        <begin position="23"/>
        <end position="120"/>
    </location>
</feature>
<dbReference type="GO" id="GO:0016020">
    <property type="term" value="C:membrane"/>
    <property type="evidence" value="ECO:0007669"/>
    <property type="project" value="UniProtKB-SubCell"/>
</dbReference>
<comment type="subcellular location">
    <subcellularLocation>
        <location evidence="1">Membrane</location>
        <topology evidence="1">Single-pass type I membrane protein</topology>
    </subcellularLocation>
</comment>
<proteinExistence type="inferred from homology"/>
<evidence type="ECO:0000256" key="7">
    <source>
        <dbReference type="ARBA" id="ARBA00023180"/>
    </source>
</evidence>
<gene>
    <name evidence="11" type="ORF">BSL78_01426</name>
</gene>
<dbReference type="PANTHER" id="PTHR28607:SF4">
    <property type="entry name" value="TRANSMEMBRANE PROTEIN"/>
    <property type="match status" value="1"/>
</dbReference>
<keyword evidence="4 10" id="KW-0732">Signal</keyword>
<comment type="caution">
    <text evidence="11">The sequence shown here is derived from an EMBL/GenBank/DDBJ whole genome shotgun (WGS) entry which is preliminary data.</text>
</comment>
<keyword evidence="12" id="KW-1185">Reference proteome</keyword>
<evidence type="ECO:0000256" key="2">
    <source>
        <dbReference type="ARBA" id="ARBA00006986"/>
    </source>
</evidence>
<keyword evidence="3 9" id="KW-0812">Transmembrane</keyword>
<evidence type="ECO:0000313" key="12">
    <source>
        <dbReference type="Proteomes" id="UP000230750"/>
    </source>
</evidence>
<keyword evidence="6 9" id="KW-0472">Membrane</keyword>
<organism evidence="11 12">
    <name type="scientific">Stichopus japonicus</name>
    <name type="common">Sea cucumber</name>
    <dbReference type="NCBI Taxonomy" id="307972"/>
    <lineage>
        <taxon>Eukaryota</taxon>
        <taxon>Metazoa</taxon>
        <taxon>Echinodermata</taxon>
        <taxon>Eleutherozoa</taxon>
        <taxon>Echinozoa</taxon>
        <taxon>Holothuroidea</taxon>
        <taxon>Aspidochirotacea</taxon>
        <taxon>Aspidochirotida</taxon>
        <taxon>Stichopodidae</taxon>
        <taxon>Apostichopus</taxon>
    </lineage>
</organism>
<dbReference type="InterPro" id="IPR009565">
    <property type="entry name" value="FAM174-like"/>
</dbReference>
<evidence type="ECO:0000256" key="9">
    <source>
        <dbReference type="SAM" id="Phobius"/>
    </source>
</evidence>
<dbReference type="PANTHER" id="PTHR28607">
    <property type="entry name" value="EXPRESSED PROTEIN"/>
    <property type="match status" value="1"/>
</dbReference>
<feature type="signal peptide" evidence="10">
    <location>
        <begin position="1"/>
        <end position="22"/>
    </location>
</feature>
<evidence type="ECO:0000313" key="11">
    <source>
        <dbReference type="EMBL" id="PIK61608.1"/>
    </source>
</evidence>
<accession>A0A2G8LMX5</accession>
<dbReference type="Pfam" id="PF06679">
    <property type="entry name" value="DUF1180"/>
    <property type="match status" value="1"/>
</dbReference>
<dbReference type="OrthoDB" id="5917722at2759"/>
<evidence type="ECO:0000256" key="8">
    <source>
        <dbReference type="SAM" id="MobiDB-lite"/>
    </source>
</evidence>
<feature type="transmembrane region" description="Helical" evidence="9">
    <location>
        <begin position="54"/>
        <end position="74"/>
    </location>
</feature>
<evidence type="ECO:0000256" key="4">
    <source>
        <dbReference type="ARBA" id="ARBA00022729"/>
    </source>
</evidence>
<name>A0A2G8LMX5_STIJA</name>
<protein>
    <submittedName>
        <fullName evidence="11">Uncharacterized protein</fullName>
    </submittedName>
</protein>
<keyword evidence="5 9" id="KW-1133">Transmembrane helix</keyword>
<dbReference type="EMBL" id="MRZV01000028">
    <property type="protein sequence ID" value="PIK61608.1"/>
    <property type="molecule type" value="Genomic_DNA"/>
</dbReference>
<evidence type="ECO:0000256" key="5">
    <source>
        <dbReference type="ARBA" id="ARBA00022989"/>
    </source>
</evidence>
<comment type="similarity">
    <text evidence="2">Belongs to the FAM174 family.</text>
</comment>